<dbReference type="Proteomes" id="UP000887116">
    <property type="component" value="Unassembled WGS sequence"/>
</dbReference>
<sequence>MQEKSKSTVVIPTYYQQRNPSTFREMPKEDPLKNGLKNTKFNKWNDMMCLSNFYFFLEGNAKQWYISNEGNLNSWETFKTVLSTLLGDRQKYIRKADE</sequence>
<proteinExistence type="predicted"/>
<dbReference type="EMBL" id="BMAO01026469">
    <property type="protein sequence ID" value="GFR09929.1"/>
    <property type="molecule type" value="Genomic_DNA"/>
</dbReference>
<reference evidence="1" key="1">
    <citation type="submission" date="2020-07" db="EMBL/GenBank/DDBJ databases">
        <title>Multicomponent nature underlies the extraordinary mechanical properties of spider dragline silk.</title>
        <authorList>
            <person name="Kono N."/>
            <person name="Nakamura H."/>
            <person name="Mori M."/>
            <person name="Yoshida Y."/>
            <person name="Ohtoshi R."/>
            <person name="Malay A.D."/>
            <person name="Moran D.A.P."/>
            <person name="Tomita M."/>
            <person name="Numata K."/>
            <person name="Arakawa K."/>
        </authorList>
    </citation>
    <scope>NUCLEOTIDE SEQUENCE</scope>
</reference>
<dbReference type="OrthoDB" id="10037266at2759"/>
<evidence type="ECO:0000313" key="1">
    <source>
        <dbReference type="EMBL" id="GFR09929.1"/>
    </source>
</evidence>
<comment type="caution">
    <text evidence="1">The sequence shown here is derived from an EMBL/GenBank/DDBJ whole genome shotgun (WGS) entry which is preliminary data.</text>
</comment>
<protein>
    <submittedName>
        <fullName evidence="1">CCHC-type domain-containing protein</fullName>
    </submittedName>
</protein>
<dbReference type="AlphaFoldDB" id="A0A8X6GU30"/>
<name>A0A8X6GU30_TRICU</name>
<organism evidence="1 2">
    <name type="scientific">Trichonephila clavata</name>
    <name type="common">Joro spider</name>
    <name type="synonym">Nephila clavata</name>
    <dbReference type="NCBI Taxonomy" id="2740835"/>
    <lineage>
        <taxon>Eukaryota</taxon>
        <taxon>Metazoa</taxon>
        <taxon>Ecdysozoa</taxon>
        <taxon>Arthropoda</taxon>
        <taxon>Chelicerata</taxon>
        <taxon>Arachnida</taxon>
        <taxon>Araneae</taxon>
        <taxon>Araneomorphae</taxon>
        <taxon>Entelegynae</taxon>
        <taxon>Araneoidea</taxon>
        <taxon>Nephilidae</taxon>
        <taxon>Trichonephila</taxon>
    </lineage>
</organism>
<accession>A0A8X6GU30</accession>
<evidence type="ECO:0000313" key="2">
    <source>
        <dbReference type="Proteomes" id="UP000887116"/>
    </source>
</evidence>
<gene>
    <name evidence="1" type="primary">AVEN_249411_1</name>
    <name evidence="1" type="ORF">TNCT_724151</name>
</gene>
<keyword evidence="2" id="KW-1185">Reference proteome</keyword>